<keyword evidence="6" id="KW-1185">Reference proteome</keyword>
<reference evidence="5 6" key="1">
    <citation type="submission" date="2024-01" db="EMBL/GenBank/DDBJ databases">
        <title>A telomere-to-telomere, gap-free genome of sweet tea (Lithocarpus litseifolius).</title>
        <authorList>
            <person name="Zhou J."/>
        </authorList>
    </citation>
    <scope>NUCLEOTIDE SEQUENCE [LARGE SCALE GENOMIC DNA]</scope>
    <source>
        <strain evidence="5">Zhou-2022a</strain>
        <tissue evidence="5">Leaf</tissue>
    </source>
</reference>
<dbReference type="GO" id="GO:0020037">
    <property type="term" value="F:heme binding"/>
    <property type="evidence" value="ECO:0007669"/>
    <property type="project" value="InterPro"/>
</dbReference>
<dbReference type="Proteomes" id="UP001459277">
    <property type="component" value="Unassembled WGS sequence"/>
</dbReference>
<evidence type="ECO:0000313" key="5">
    <source>
        <dbReference type="EMBL" id="KAL0002841.1"/>
    </source>
</evidence>
<comment type="caution">
    <text evidence="5">The sequence shown here is derived from an EMBL/GenBank/DDBJ whole genome shotgun (WGS) entry which is preliminary data.</text>
</comment>
<dbReference type="GO" id="GO:0016702">
    <property type="term" value="F:oxidoreductase activity, acting on single donors with incorporation of molecular oxygen, incorporation of two atoms of oxygen"/>
    <property type="evidence" value="ECO:0007669"/>
    <property type="project" value="TreeGrafter"/>
</dbReference>
<dbReference type="AlphaFoldDB" id="A0AAW2D2E5"/>
<dbReference type="GO" id="GO:0006979">
    <property type="term" value="P:response to oxidative stress"/>
    <property type="evidence" value="ECO:0007669"/>
    <property type="project" value="InterPro"/>
</dbReference>
<organism evidence="5 6">
    <name type="scientific">Lithocarpus litseifolius</name>
    <dbReference type="NCBI Taxonomy" id="425828"/>
    <lineage>
        <taxon>Eukaryota</taxon>
        <taxon>Viridiplantae</taxon>
        <taxon>Streptophyta</taxon>
        <taxon>Embryophyta</taxon>
        <taxon>Tracheophyta</taxon>
        <taxon>Spermatophyta</taxon>
        <taxon>Magnoliopsida</taxon>
        <taxon>eudicotyledons</taxon>
        <taxon>Gunneridae</taxon>
        <taxon>Pentapetalae</taxon>
        <taxon>rosids</taxon>
        <taxon>fabids</taxon>
        <taxon>Fagales</taxon>
        <taxon>Fagaceae</taxon>
        <taxon>Lithocarpus</taxon>
    </lineage>
</organism>
<gene>
    <name evidence="5" type="ORF">SO802_016622</name>
</gene>
<dbReference type="Pfam" id="PF03098">
    <property type="entry name" value="An_peroxidase"/>
    <property type="match status" value="1"/>
</dbReference>
<proteinExistence type="predicted"/>
<evidence type="ECO:0000313" key="6">
    <source>
        <dbReference type="Proteomes" id="UP001459277"/>
    </source>
</evidence>
<dbReference type="SUPFAM" id="SSF48113">
    <property type="entry name" value="Heme-dependent peroxidases"/>
    <property type="match status" value="1"/>
</dbReference>
<dbReference type="GO" id="GO:0004601">
    <property type="term" value="F:peroxidase activity"/>
    <property type="evidence" value="ECO:0007669"/>
    <property type="project" value="InterPro"/>
</dbReference>
<keyword evidence="4" id="KW-0408">Iron</keyword>
<dbReference type="EMBL" id="JAZDWU010000005">
    <property type="protein sequence ID" value="KAL0002841.1"/>
    <property type="molecule type" value="Genomic_DNA"/>
</dbReference>
<dbReference type="Gene3D" id="1.10.640.10">
    <property type="entry name" value="Haem peroxidase domain superfamily, animal type"/>
    <property type="match status" value="1"/>
</dbReference>
<dbReference type="PANTHER" id="PTHR11903">
    <property type="entry name" value="PROSTAGLANDIN G/H SYNTHASE"/>
    <property type="match status" value="1"/>
</dbReference>
<name>A0AAW2D2E5_9ROSI</name>
<keyword evidence="2" id="KW-0223">Dioxygenase</keyword>
<protein>
    <submittedName>
        <fullName evidence="5">Uncharacterized protein</fullName>
    </submittedName>
</protein>
<dbReference type="InterPro" id="IPR019791">
    <property type="entry name" value="Haem_peroxidase_animal"/>
</dbReference>
<dbReference type="GO" id="GO:0046872">
    <property type="term" value="F:metal ion binding"/>
    <property type="evidence" value="ECO:0007669"/>
    <property type="project" value="UniProtKB-KW"/>
</dbReference>
<evidence type="ECO:0000256" key="1">
    <source>
        <dbReference type="ARBA" id="ARBA00022723"/>
    </source>
</evidence>
<evidence type="ECO:0000256" key="4">
    <source>
        <dbReference type="ARBA" id="ARBA00023004"/>
    </source>
</evidence>
<accession>A0AAW2D2E5</accession>
<evidence type="ECO:0000256" key="2">
    <source>
        <dbReference type="ARBA" id="ARBA00022964"/>
    </source>
</evidence>
<dbReference type="PROSITE" id="PS50292">
    <property type="entry name" value="PEROXIDASE_3"/>
    <property type="match status" value="1"/>
</dbReference>
<dbReference type="GO" id="GO:0006631">
    <property type="term" value="P:fatty acid metabolic process"/>
    <property type="evidence" value="ECO:0007669"/>
    <property type="project" value="UniProtKB-ARBA"/>
</dbReference>
<dbReference type="InterPro" id="IPR010255">
    <property type="entry name" value="Haem_peroxidase_sf"/>
</dbReference>
<dbReference type="InterPro" id="IPR037120">
    <property type="entry name" value="Haem_peroxidase_sf_animal"/>
</dbReference>
<keyword evidence="1" id="KW-0479">Metal-binding</keyword>
<sequence>MTCIPMGNDEHRKIGKHTDGMTSIPTGIPISSDVRNCWAGFSLLQAFFVKEHNVVHYPDLDDEQPYRHARLLTASVITKIHTIDWTVELLKTDTLLVGMRVNWYGLLGKKFKDLFGHILGPILSGLVGLKKPKDHGVPYSLTEEFVSTYRMHSLLPNTLVLRDITSSTLEDKCPPILHKHFPFFLLTLLPMRELVGIEGERKLSTIGIEQMLVSLGHLACGALTLWNYPSWIRNLVAHDINEEDRLDPVDMASLEIYRNRERGVACYNEFRRNLIMIPISRWDDLIDDEEVIEALHDV</sequence>
<dbReference type="PANTHER" id="PTHR11903:SF25">
    <property type="entry name" value="ALPHA-DIOXYGENASE 2"/>
    <property type="match status" value="1"/>
</dbReference>
<evidence type="ECO:0000256" key="3">
    <source>
        <dbReference type="ARBA" id="ARBA00023002"/>
    </source>
</evidence>
<keyword evidence="3" id="KW-0560">Oxidoreductase</keyword>
<dbReference type="InterPro" id="IPR050783">
    <property type="entry name" value="Oxylipin_biosynth_metab"/>
</dbReference>